<reference evidence="2" key="1">
    <citation type="journal article" date="2020" name="Stud. Mycol.">
        <title>101 Dothideomycetes genomes: a test case for predicting lifestyles and emergence of pathogens.</title>
        <authorList>
            <person name="Haridas S."/>
            <person name="Albert R."/>
            <person name="Binder M."/>
            <person name="Bloem J."/>
            <person name="Labutti K."/>
            <person name="Salamov A."/>
            <person name="Andreopoulos B."/>
            <person name="Baker S."/>
            <person name="Barry K."/>
            <person name="Bills G."/>
            <person name="Bluhm B."/>
            <person name="Cannon C."/>
            <person name="Castanera R."/>
            <person name="Culley D."/>
            <person name="Daum C."/>
            <person name="Ezra D."/>
            <person name="Gonzalez J."/>
            <person name="Henrissat B."/>
            <person name="Kuo A."/>
            <person name="Liang C."/>
            <person name="Lipzen A."/>
            <person name="Lutzoni F."/>
            <person name="Magnuson J."/>
            <person name="Mondo S."/>
            <person name="Nolan M."/>
            <person name="Ohm R."/>
            <person name="Pangilinan J."/>
            <person name="Park H.-J."/>
            <person name="Ramirez L."/>
            <person name="Alfaro M."/>
            <person name="Sun H."/>
            <person name="Tritt A."/>
            <person name="Yoshinaga Y."/>
            <person name="Zwiers L.-H."/>
            <person name="Turgeon B."/>
            <person name="Goodwin S."/>
            <person name="Spatafora J."/>
            <person name="Crous P."/>
            <person name="Grigoriev I."/>
        </authorList>
    </citation>
    <scope>NUCLEOTIDE SEQUENCE</scope>
    <source>
        <strain evidence="2">CBS 113389</strain>
    </source>
</reference>
<dbReference type="RefSeq" id="XP_033589420.1">
    <property type="nucleotide sequence ID" value="XM_033737302.1"/>
</dbReference>
<sequence length="422" mass="46668">METSRDGTATPPEHPAYGVYLTEDAIRFIVSKCLPAPPSNVTIECLHHDKSWNNRIYFVQTSTAPSAPRYVLKLAGRPFRPAEIENEVASLLLLGQLCPSIPTPRVIAWSPDGQSIQQASVGLARPIEIMRKDIPSGWILMTRLEGEALEPSTATPEERDAIAKQLAEIVLTWRRNIPRSRYCGNLHFRSAADATAPISVAYQPGHGLPSLQVHGVLEIGSQSSDPLDTTLSFWKHRLAFAVDTLATSSYLAPNRQNGRLQRLRKFIDLNLPNLLHNDLGAFVFSHTDLSPRNVLVGGSPLRIVGIVDFEYSGFFPALQEFMGKSVVSLEEDDEGWPVDMFTTILQKLAESTDDGGLSGQSPSTREWKLTQTLMRLETYIAPWWLSAGSDGLDAALQDAREKVDRCLASLQSVSTYFRSVTL</sequence>
<gene>
    <name evidence="2" type="ORF">BDY17DRAFT_325100</name>
</gene>
<dbReference type="Gene3D" id="3.90.1200.10">
    <property type="match status" value="1"/>
</dbReference>
<dbReference type="Pfam" id="PF01636">
    <property type="entry name" value="APH"/>
    <property type="match status" value="1"/>
</dbReference>
<proteinExistence type="predicted"/>
<dbReference type="InterPro" id="IPR002575">
    <property type="entry name" value="Aminoglycoside_PTrfase"/>
</dbReference>
<dbReference type="PANTHER" id="PTHR21310">
    <property type="entry name" value="AMINOGLYCOSIDE PHOSPHOTRANSFERASE-RELATED-RELATED"/>
    <property type="match status" value="1"/>
</dbReference>
<evidence type="ECO:0000313" key="2">
    <source>
        <dbReference type="EMBL" id="KAF2482850.1"/>
    </source>
</evidence>
<dbReference type="PANTHER" id="PTHR21310:SF54">
    <property type="entry name" value="AMINOGLYCOSIDE PHOSPHOTRANSFERASE DOMAIN-CONTAINING PROTEIN"/>
    <property type="match status" value="1"/>
</dbReference>
<organism evidence="2 3">
    <name type="scientific">Neohortaea acidophila</name>
    <dbReference type="NCBI Taxonomy" id="245834"/>
    <lineage>
        <taxon>Eukaryota</taxon>
        <taxon>Fungi</taxon>
        <taxon>Dikarya</taxon>
        <taxon>Ascomycota</taxon>
        <taxon>Pezizomycotina</taxon>
        <taxon>Dothideomycetes</taxon>
        <taxon>Dothideomycetidae</taxon>
        <taxon>Mycosphaerellales</taxon>
        <taxon>Teratosphaeriaceae</taxon>
        <taxon>Neohortaea</taxon>
    </lineage>
</organism>
<dbReference type="GeneID" id="54478304"/>
<dbReference type="OrthoDB" id="2906425at2759"/>
<keyword evidence="3" id="KW-1185">Reference proteome</keyword>
<dbReference type="InterPro" id="IPR051678">
    <property type="entry name" value="AGP_Transferase"/>
</dbReference>
<evidence type="ECO:0000313" key="3">
    <source>
        <dbReference type="Proteomes" id="UP000799767"/>
    </source>
</evidence>
<dbReference type="EMBL" id="MU001636">
    <property type="protein sequence ID" value="KAF2482850.1"/>
    <property type="molecule type" value="Genomic_DNA"/>
</dbReference>
<accession>A0A6A6PRX0</accession>
<evidence type="ECO:0000259" key="1">
    <source>
        <dbReference type="Pfam" id="PF01636"/>
    </source>
</evidence>
<dbReference type="SUPFAM" id="SSF56112">
    <property type="entry name" value="Protein kinase-like (PK-like)"/>
    <property type="match status" value="1"/>
</dbReference>
<keyword evidence="2" id="KW-0808">Transferase</keyword>
<dbReference type="InterPro" id="IPR011009">
    <property type="entry name" value="Kinase-like_dom_sf"/>
</dbReference>
<dbReference type="GO" id="GO:0016740">
    <property type="term" value="F:transferase activity"/>
    <property type="evidence" value="ECO:0007669"/>
    <property type="project" value="UniProtKB-KW"/>
</dbReference>
<feature type="domain" description="Aminoglycoside phosphotransferase" evidence="1">
    <location>
        <begin position="50"/>
        <end position="322"/>
    </location>
</feature>
<name>A0A6A6PRX0_9PEZI</name>
<dbReference type="Proteomes" id="UP000799767">
    <property type="component" value="Unassembled WGS sequence"/>
</dbReference>
<protein>
    <submittedName>
        <fullName evidence="2">Phosphotransferase enzyme family-domain-containing protein</fullName>
    </submittedName>
</protein>
<dbReference type="AlphaFoldDB" id="A0A6A6PRX0"/>